<keyword evidence="1" id="KW-0472">Membrane</keyword>
<dbReference type="Proteomes" id="UP000414233">
    <property type="component" value="Unassembled WGS sequence"/>
</dbReference>
<keyword evidence="3" id="KW-1185">Reference proteome</keyword>
<protein>
    <recommendedName>
        <fullName evidence="4">Transmembrane protein</fullName>
    </recommendedName>
</protein>
<name>A0A5E4UBV0_9BURK</name>
<feature type="transmembrane region" description="Helical" evidence="1">
    <location>
        <begin position="6"/>
        <end position="26"/>
    </location>
</feature>
<evidence type="ECO:0000313" key="3">
    <source>
        <dbReference type="Proteomes" id="UP000414233"/>
    </source>
</evidence>
<feature type="transmembrane region" description="Helical" evidence="1">
    <location>
        <begin position="38"/>
        <end position="58"/>
    </location>
</feature>
<evidence type="ECO:0008006" key="4">
    <source>
        <dbReference type="Google" id="ProtNLM"/>
    </source>
</evidence>
<dbReference type="RefSeq" id="WP_150696790.1">
    <property type="nucleotide sequence ID" value="NZ_CABPRZ010000006.1"/>
</dbReference>
<reference evidence="2 3" key="1">
    <citation type="submission" date="2019-08" db="EMBL/GenBank/DDBJ databases">
        <authorList>
            <person name="Peeters C."/>
        </authorList>
    </citation>
    <scope>NUCLEOTIDE SEQUENCE [LARGE SCALE GENOMIC DNA]</scope>
    <source>
        <strain evidence="2 3">LMG 30175</strain>
    </source>
</reference>
<keyword evidence="1" id="KW-1133">Transmembrane helix</keyword>
<evidence type="ECO:0000313" key="2">
    <source>
        <dbReference type="EMBL" id="VVD97527.1"/>
    </source>
</evidence>
<dbReference type="OrthoDB" id="8945280at2"/>
<sequence length="59" mass="6233">MLHLTNAQLITMFALAVFGAIVVGAMPCKGTIRLCWRSLLVVIGAVLAVIAIELVPSLI</sequence>
<dbReference type="AlphaFoldDB" id="A0A5E4UBV0"/>
<gene>
    <name evidence="2" type="ORF">PTE30175_01881</name>
</gene>
<evidence type="ECO:0000256" key="1">
    <source>
        <dbReference type="SAM" id="Phobius"/>
    </source>
</evidence>
<accession>A0A5E4UBV0</accession>
<proteinExistence type="predicted"/>
<dbReference type="EMBL" id="CABPRZ010000006">
    <property type="protein sequence ID" value="VVD97527.1"/>
    <property type="molecule type" value="Genomic_DNA"/>
</dbReference>
<organism evidence="2 3">
    <name type="scientific">Pandoraea terrae</name>
    <dbReference type="NCBI Taxonomy" id="1537710"/>
    <lineage>
        <taxon>Bacteria</taxon>
        <taxon>Pseudomonadati</taxon>
        <taxon>Pseudomonadota</taxon>
        <taxon>Betaproteobacteria</taxon>
        <taxon>Burkholderiales</taxon>
        <taxon>Burkholderiaceae</taxon>
        <taxon>Pandoraea</taxon>
    </lineage>
</organism>
<keyword evidence="1" id="KW-0812">Transmembrane</keyword>